<protein>
    <recommendedName>
        <fullName evidence="2">glycerophosphodiester phosphodiesterase</fullName>
        <ecNumber evidence="2">3.1.4.46</ecNumber>
    </recommendedName>
</protein>
<dbReference type="Pfam" id="PF03009">
    <property type="entry name" value="GDPD"/>
    <property type="match status" value="1"/>
</dbReference>
<name>A0AAW1NMN8_9CHLO</name>
<dbReference type="GO" id="GO:0008889">
    <property type="term" value="F:glycerophosphodiester phosphodiesterase activity"/>
    <property type="evidence" value="ECO:0007669"/>
    <property type="project" value="UniProtKB-EC"/>
</dbReference>
<dbReference type="AlphaFoldDB" id="A0AAW1NMN8"/>
<evidence type="ECO:0000256" key="6">
    <source>
        <dbReference type="ARBA" id="ARBA00047512"/>
    </source>
</evidence>
<keyword evidence="3" id="KW-0732">Signal</keyword>
<sequence length="285" mass="31745">MKRTPYLCVQGAHFVECDVVLTKDCQAICRHEPDVSQTTDALHKFPHLLRNDTIDGLDFHGIFTTDLTLAQVKTLRAKERLASRDQSYNFLYEVPTLQEYLDVIKNATALYGRVVGAVPETKHPTWFQQNLPCLQERDTNISAILLQALQANGFNHLAFTAEWSRAPAIIQSFEIENLQWLNSTSGIPLLQLLDEADLTTADNDTPYGSLMTDEGLSAIATYAQILGNWKGSPVPPDGSAPEPVAANLTKRAQAQGLLVTPYTFRNDDPWNSTGTFIIFFAFDDI</sequence>
<proteinExistence type="inferred from homology"/>
<dbReference type="PANTHER" id="PTHR43620:SF7">
    <property type="entry name" value="GLYCEROPHOSPHODIESTER PHOSPHODIESTERASE GDPD5-RELATED"/>
    <property type="match status" value="1"/>
</dbReference>
<dbReference type="InterPro" id="IPR017946">
    <property type="entry name" value="PLC-like_Pdiesterase_TIM-brl"/>
</dbReference>
<dbReference type="PANTHER" id="PTHR43620">
    <property type="entry name" value="GLYCEROPHOSPHORYL DIESTER PHOSPHODIESTERASE"/>
    <property type="match status" value="1"/>
</dbReference>
<keyword evidence="9" id="KW-1185">Reference proteome</keyword>
<reference evidence="8 9" key="1">
    <citation type="journal article" date="2024" name="Nat. Commun.">
        <title>Phylogenomics reveals the evolutionary origins of lichenization in chlorophyte algae.</title>
        <authorList>
            <person name="Puginier C."/>
            <person name="Libourel C."/>
            <person name="Otte J."/>
            <person name="Skaloud P."/>
            <person name="Haon M."/>
            <person name="Grisel S."/>
            <person name="Petersen M."/>
            <person name="Berrin J.G."/>
            <person name="Delaux P.M."/>
            <person name="Dal Grande F."/>
            <person name="Keller J."/>
        </authorList>
    </citation>
    <scope>NUCLEOTIDE SEQUENCE [LARGE SCALE GENOMIC DNA]</scope>
    <source>
        <strain evidence="8 9">SAG 2036</strain>
    </source>
</reference>
<evidence type="ECO:0000256" key="5">
    <source>
        <dbReference type="ARBA" id="ARBA00022801"/>
    </source>
</evidence>
<evidence type="ECO:0000313" key="8">
    <source>
        <dbReference type="EMBL" id="KAK9787116.1"/>
    </source>
</evidence>
<dbReference type="Gene3D" id="3.20.20.190">
    <property type="entry name" value="Phosphatidylinositol (PI) phosphodiesterase"/>
    <property type="match status" value="1"/>
</dbReference>
<dbReference type="GO" id="GO:0006071">
    <property type="term" value="P:glycerol metabolic process"/>
    <property type="evidence" value="ECO:0007669"/>
    <property type="project" value="UniProtKB-KW"/>
</dbReference>
<comment type="similarity">
    <text evidence="1">Belongs to the glycerophosphoryl diester phosphodiesterase family.</text>
</comment>
<comment type="catalytic activity">
    <reaction evidence="6">
        <text>a sn-glycero-3-phosphodiester + H2O = an alcohol + sn-glycerol 3-phosphate + H(+)</text>
        <dbReference type="Rhea" id="RHEA:12969"/>
        <dbReference type="ChEBI" id="CHEBI:15377"/>
        <dbReference type="ChEBI" id="CHEBI:15378"/>
        <dbReference type="ChEBI" id="CHEBI:30879"/>
        <dbReference type="ChEBI" id="CHEBI:57597"/>
        <dbReference type="ChEBI" id="CHEBI:83408"/>
        <dbReference type="EC" id="3.1.4.46"/>
    </reaction>
</comment>
<dbReference type="GO" id="GO:0006629">
    <property type="term" value="P:lipid metabolic process"/>
    <property type="evidence" value="ECO:0007669"/>
    <property type="project" value="InterPro"/>
</dbReference>
<evidence type="ECO:0000256" key="1">
    <source>
        <dbReference type="ARBA" id="ARBA00007277"/>
    </source>
</evidence>
<accession>A0AAW1NMN8</accession>
<dbReference type="InterPro" id="IPR030395">
    <property type="entry name" value="GP_PDE_dom"/>
</dbReference>
<evidence type="ECO:0000313" key="9">
    <source>
        <dbReference type="Proteomes" id="UP001465755"/>
    </source>
</evidence>
<gene>
    <name evidence="8" type="ORF">WJX73_005239</name>
</gene>
<organism evidence="8 9">
    <name type="scientific">Symbiochloris irregularis</name>
    <dbReference type="NCBI Taxonomy" id="706552"/>
    <lineage>
        <taxon>Eukaryota</taxon>
        <taxon>Viridiplantae</taxon>
        <taxon>Chlorophyta</taxon>
        <taxon>core chlorophytes</taxon>
        <taxon>Trebouxiophyceae</taxon>
        <taxon>Trebouxiales</taxon>
        <taxon>Trebouxiaceae</taxon>
        <taxon>Symbiochloris</taxon>
    </lineage>
</organism>
<keyword evidence="5" id="KW-0378">Hydrolase</keyword>
<evidence type="ECO:0000256" key="3">
    <source>
        <dbReference type="ARBA" id="ARBA00022729"/>
    </source>
</evidence>
<dbReference type="EMBL" id="JALJOQ010000255">
    <property type="protein sequence ID" value="KAK9787116.1"/>
    <property type="molecule type" value="Genomic_DNA"/>
</dbReference>
<feature type="domain" description="GP-PDE" evidence="7">
    <location>
        <begin position="1"/>
        <end position="285"/>
    </location>
</feature>
<dbReference type="EC" id="3.1.4.46" evidence="2"/>
<evidence type="ECO:0000256" key="4">
    <source>
        <dbReference type="ARBA" id="ARBA00022798"/>
    </source>
</evidence>
<evidence type="ECO:0000259" key="7">
    <source>
        <dbReference type="PROSITE" id="PS51704"/>
    </source>
</evidence>
<evidence type="ECO:0000256" key="2">
    <source>
        <dbReference type="ARBA" id="ARBA00012247"/>
    </source>
</evidence>
<keyword evidence="4" id="KW-0319">Glycerol metabolism</keyword>
<dbReference type="SUPFAM" id="SSF51695">
    <property type="entry name" value="PLC-like phosphodiesterases"/>
    <property type="match status" value="1"/>
</dbReference>
<comment type="caution">
    <text evidence="8">The sequence shown here is derived from an EMBL/GenBank/DDBJ whole genome shotgun (WGS) entry which is preliminary data.</text>
</comment>
<dbReference type="PROSITE" id="PS51704">
    <property type="entry name" value="GP_PDE"/>
    <property type="match status" value="1"/>
</dbReference>
<dbReference type="Proteomes" id="UP001465755">
    <property type="component" value="Unassembled WGS sequence"/>
</dbReference>